<evidence type="ECO:0000313" key="2">
    <source>
        <dbReference type="Proteomes" id="UP001056120"/>
    </source>
</evidence>
<protein>
    <submittedName>
        <fullName evidence="1">Uncharacterized protein</fullName>
    </submittedName>
</protein>
<dbReference type="Proteomes" id="UP001056120">
    <property type="component" value="Linkage Group LG24"/>
</dbReference>
<comment type="caution">
    <text evidence="1">The sequence shown here is derived from an EMBL/GenBank/DDBJ whole genome shotgun (WGS) entry which is preliminary data.</text>
</comment>
<reference evidence="1 2" key="2">
    <citation type="journal article" date="2022" name="Mol. Ecol. Resour.">
        <title>The genomes of chicory, endive, great burdock and yacon provide insights into Asteraceae paleo-polyploidization history and plant inulin production.</title>
        <authorList>
            <person name="Fan W."/>
            <person name="Wang S."/>
            <person name="Wang H."/>
            <person name="Wang A."/>
            <person name="Jiang F."/>
            <person name="Liu H."/>
            <person name="Zhao H."/>
            <person name="Xu D."/>
            <person name="Zhang Y."/>
        </authorList>
    </citation>
    <scope>NUCLEOTIDE SEQUENCE [LARGE SCALE GENOMIC DNA]</scope>
    <source>
        <strain evidence="2">cv. Yunnan</strain>
        <tissue evidence="1">Leaves</tissue>
    </source>
</reference>
<name>A0ACB9AV74_9ASTR</name>
<keyword evidence="2" id="KW-1185">Reference proteome</keyword>
<gene>
    <name evidence="1" type="ORF">L1987_71842</name>
</gene>
<proteinExistence type="predicted"/>
<dbReference type="EMBL" id="CM042041">
    <property type="protein sequence ID" value="KAI3713268.1"/>
    <property type="molecule type" value="Genomic_DNA"/>
</dbReference>
<sequence>MNGIPVSEPMSDSIPKDVKVCEKLDKLLELGLKEKGKVDILLELVQQVVSNIEILDEDYAAAYGTHGPSIEVLSPDQVVELKKKVGGRMRKPSA</sequence>
<reference evidence="2" key="1">
    <citation type="journal article" date="2022" name="Mol. Ecol. Resour.">
        <title>The genomes of chicory, endive, great burdock and yacon provide insights into Asteraceae palaeo-polyploidization history and plant inulin production.</title>
        <authorList>
            <person name="Fan W."/>
            <person name="Wang S."/>
            <person name="Wang H."/>
            <person name="Wang A."/>
            <person name="Jiang F."/>
            <person name="Liu H."/>
            <person name="Zhao H."/>
            <person name="Xu D."/>
            <person name="Zhang Y."/>
        </authorList>
    </citation>
    <scope>NUCLEOTIDE SEQUENCE [LARGE SCALE GENOMIC DNA]</scope>
    <source>
        <strain evidence="2">cv. Yunnan</strain>
    </source>
</reference>
<evidence type="ECO:0000313" key="1">
    <source>
        <dbReference type="EMBL" id="KAI3713268.1"/>
    </source>
</evidence>
<accession>A0ACB9AV74</accession>
<organism evidence="1 2">
    <name type="scientific">Smallanthus sonchifolius</name>
    <dbReference type="NCBI Taxonomy" id="185202"/>
    <lineage>
        <taxon>Eukaryota</taxon>
        <taxon>Viridiplantae</taxon>
        <taxon>Streptophyta</taxon>
        <taxon>Embryophyta</taxon>
        <taxon>Tracheophyta</taxon>
        <taxon>Spermatophyta</taxon>
        <taxon>Magnoliopsida</taxon>
        <taxon>eudicotyledons</taxon>
        <taxon>Gunneridae</taxon>
        <taxon>Pentapetalae</taxon>
        <taxon>asterids</taxon>
        <taxon>campanulids</taxon>
        <taxon>Asterales</taxon>
        <taxon>Asteraceae</taxon>
        <taxon>Asteroideae</taxon>
        <taxon>Heliantheae alliance</taxon>
        <taxon>Millerieae</taxon>
        <taxon>Smallanthus</taxon>
    </lineage>
</organism>